<feature type="domain" description="Carbohydrate kinase FGGY N-terminal" evidence="8">
    <location>
        <begin position="4"/>
        <end position="238"/>
    </location>
</feature>
<gene>
    <name evidence="10" type="ORF">ACFOD4_21755</name>
</gene>
<dbReference type="RefSeq" id="WP_379599811.1">
    <property type="nucleotide sequence ID" value="NZ_JBHRTN010000029.1"/>
</dbReference>
<dbReference type="Pfam" id="PF02782">
    <property type="entry name" value="FGGY_C"/>
    <property type="match status" value="1"/>
</dbReference>
<sequence>MTGILALDQGTTSTKALLWHDGVLIPVGQRSHRQIHPRAGWVEHDPLELLRHIGELEEISSAIGGGPCGAAGLANQGETVVAWDTGTGRPLHNAIVWQDQRTADAVAKLHAEGVETLTLERAGLPLDPYFSAAKLRWLLDHAEGARHLLACGRLRLGTSDAFFLDNLAGVCATDVTTASRTSLMNLGTLQWDPDLCAAFGVPMQCLPEIRATADAFGSLPGGTPILVNAVDQQAALFGHGCVQPGDLKITFGTGAFALGLAETRPEGGRADGLLPTCAWQLRGQPARYALDGGILTAGAAVEWLGGIGLLEDYAALDGFTGPSALERGLAFVPALAGLGCPHWDRKARGAWLGLSLTTGAGDMRRAVLEGIAFRAAELARAMQTRGGGLRRIAIDGGLSRSGFFCRFLASAIGSPVEVAASPDVTAIGIIHLALAASGSTVRPGSGTSRQIDPNVLPDGLHERYAEAVALVRGWG</sequence>
<reference evidence="11" key="1">
    <citation type="journal article" date="2019" name="Int. J. Syst. Evol. Microbiol.">
        <title>The Global Catalogue of Microorganisms (GCM) 10K type strain sequencing project: providing services to taxonomists for standard genome sequencing and annotation.</title>
        <authorList>
            <consortium name="The Broad Institute Genomics Platform"/>
            <consortium name="The Broad Institute Genome Sequencing Center for Infectious Disease"/>
            <person name="Wu L."/>
            <person name="Ma J."/>
        </authorList>
    </citation>
    <scope>NUCLEOTIDE SEQUENCE [LARGE SCALE GENOMIC DNA]</scope>
    <source>
        <strain evidence="11">KCTC 52094</strain>
    </source>
</reference>
<name>A0ABV7G4Q3_9PROT</name>
<accession>A0ABV7G4Q3</accession>
<proteinExistence type="inferred from homology"/>
<evidence type="ECO:0000256" key="6">
    <source>
        <dbReference type="ARBA" id="ARBA00043149"/>
    </source>
</evidence>
<keyword evidence="2 7" id="KW-0808">Transferase</keyword>
<dbReference type="InterPro" id="IPR000577">
    <property type="entry name" value="Carb_kinase_FGGY"/>
</dbReference>
<evidence type="ECO:0000259" key="9">
    <source>
        <dbReference type="Pfam" id="PF02782"/>
    </source>
</evidence>
<dbReference type="GO" id="GO:0016301">
    <property type="term" value="F:kinase activity"/>
    <property type="evidence" value="ECO:0007669"/>
    <property type="project" value="UniProtKB-KW"/>
</dbReference>
<dbReference type="InterPro" id="IPR018485">
    <property type="entry name" value="FGGY_C"/>
</dbReference>
<keyword evidence="3" id="KW-0547">Nucleotide-binding</keyword>
<comment type="similarity">
    <text evidence="1 7">Belongs to the FGGY kinase family.</text>
</comment>
<evidence type="ECO:0000256" key="1">
    <source>
        <dbReference type="ARBA" id="ARBA00009156"/>
    </source>
</evidence>
<dbReference type="InterPro" id="IPR018484">
    <property type="entry name" value="FGGY_N"/>
</dbReference>
<evidence type="ECO:0000256" key="3">
    <source>
        <dbReference type="ARBA" id="ARBA00022741"/>
    </source>
</evidence>
<evidence type="ECO:0000313" key="10">
    <source>
        <dbReference type="EMBL" id="MFC3127698.1"/>
    </source>
</evidence>
<dbReference type="Gene3D" id="3.30.420.40">
    <property type="match status" value="2"/>
</dbReference>
<dbReference type="PROSITE" id="PS00445">
    <property type="entry name" value="FGGY_KINASES_2"/>
    <property type="match status" value="1"/>
</dbReference>
<evidence type="ECO:0000259" key="8">
    <source>
        <dbReference type="Pfam" id="PF00370"/>
    </source>
</evidence>
<keyword evidence="11" id="KW-1185">Reference proteome</keyword>
<keyword evidence="5" id="KW-0067">ATP-binding</keyword>
<evidence type="ECO:0000313" key="11">
    <source>
        <dbReference type="Proteomes" id="UP001595593"/>
    </source>
</evidence>
<dbReference type="Proteomes" id="UP001595593">
    <property type="component" value="Unassembled WGS sequence"/>
</dbReference>
<protein>
    <recommendedName>
        <fullName evidence="6">ATP:glycerol 3-phosphotransferase</fullName>
    </recommendedName>
</protein>
<dbReference type="SUPFAM" id="SSF53067">
    <property type="entry name" value="Actin-like ATPase domain"/>
    <property type="match status" value="2"/>
</dbReference>
<evidence type="ECO:0000256" key="7">
    <source>
        <dbReference type="RuleBase" id="RU003733"/>
    </source>
</evidence>
<comment type="caution">
    <text evidence="10">The sequence shown here is derived from an EMBL/GenBank/DDBJ whole genome shotgun (WGS) entry which is preliminary data.</text>
</comment>
<evidence type="ECO:0000256" key="2">
    <source>
        <dbReference type="ARBA" id="ARBA00022679"/>
    </source>
</evidence>
<dbReference type="PANTHER" id="PTHR10196:SF69">
    <property type="entry name" value="GLYCEROL KINASE"/>
    <property type="match status" value="1"/>
</dbReference>
<organism evidence="10 11">
    <name type="scientific">Teichococcus globiformis</name>
    <dbReference type="NCBI Taxonomy" id="2307229"/>
    <lineage>
        <taxon>Bacteria</taxon>
        <taxon>Pseudomonadati</taxon>
        <taxon>Pseudomonadota</taxon>
        <taxon>Alphaproteobacteria</taxon>
        <taxon>Acetobacterales</taxon>
        <taxon>Roseomonadaceae</taxon>
        <taxon>Roseomonas</taxon>
    </lineage>
</organism>
<dbReference type="PANTHER" id="PTHR10196">
    <property type="entry name" value="SUGAR KINASE"/>
    <property type="match status" value="1"/>
</dbReference>
<dbReference type="InterPro" id="IPR018483">
    <property type="entry name" value="Carb_kinase_FGGY_CS"/>
</dbReference>
<dbReference type="PIRSF" id="PIRSF000538">
    <property type="entry name" value="GlpK"/>
    <property type="match status" value="1"/>
</dbReference>
<keyword evidence="4 7" id="KW-0418">Kinase</keyword>
<evidence type="ECO:0000256" key="5">
    <source>
        <dbReference type="ARBA" id="ARBA00022840"/>
    </source>
</evidence>
<dbReference type="Pfam" id="PF00370">
    <property type="entry name" value="FGGY_N"/>
    <property type="match status" value="1"/>
</dbReference>
<dbReference type="InterPro" id="IPR043129">
    <property type="entry name" value="ATPase_NBD"/>
</dbReference>
<dbReference type="PROSITE" id="PS00933">
    <property type="entry name" value="FGGY_KINASES_1"/>
    <property type="match status" value="1"/>
</dbReference>
<evidence type="ECO:0000256" key="4">
    <source>
        <dbReference type="ARBA" id="ARBA00022777"/>
    </source>
</evidence>
<feature type="domain" description="Carbohydrate kinase FGGY C-terminal" evidence="9">
    <location>
        <begin position="247"/>
        <end position="436"/>
    </location>
</feature>
<dbReference type="EMBL" id="JBHRTN010000029">
    <property type="protein sequence ID" value="MFC3127698.1"/>
    <property type="molecule type" value="Genomic_DNA"/>
</dbReference>